<gene>
    <name evidence="2" type="ORF">UXM345_LOCUS32806</name>
</gene>
<name>A0A820H657_9BILA</name>
<feature type="compositionally biased region" description="Polar residues" evidence="1">
    <location>
        <begin position="272"/>
        <end position="283"/>
    </location>
</feature>
<dbReference type="Proteomes" id="UP000663842">
    <property type="component" value="Unassembled WGS sequence"/>
</dbReference>
<organism evidence="2 3">
    <name type="scientific">Rotaria magnacalcarata</name>
    <dbReference type="NCBI Taxonomy" id="392030"/>
    <lineage>
        <taxon>Eukaryota</taxon>
        <taxon>Metazoa</taxon>
        <taxon>Spiralia</taxon>
        <taxon>Gnathifera</taxon>
        <taxon>Rotifera</taxon>
        <taxon>Eurotatoria</taxon>
        <taxon>Bdelloidea</taxon>
        <taxon>Philodinida</taxon>
        <taxon>Philodinidae</taxon>
        <taxon>Rotaria</taxon>
    </lineage>
</organism>
<feature type="region of interest" description="Disordered" evidence="1">
    <location>
        <begin position="271"/>
        <end position="296"/>
    </location>
</feature>
<comment type="caution">
    <text evidence="2">The sequence shown here is derived from an EMBL/GenBank/DDBJ whole genome shotgun (WGS) entry which is preliminary data.</text>
</comment>
<evidence type="ECO:0000313" key="2">
    <source>
        <dbReference type="EMBL" id="CAF4289711.1"/>
    </source>
</evidence>
<proteinExistence type="predicted"/>
<evidence type="ECO:0000313" key="3">
    <source>
        <dbReference type="Proteomes" id="UP000663842"/>
    </source>
</evidence>
<protein>
    <submittedName>
        <fullName evidence="2">Uncharacterized protein</fullName>
    </submittedName>
</protein>
<dbReference type="EMBL" id="CAJOBF010010326">
    <property type="protein sequence ID" value="CAF4289711.1"/>
    <property type="molecule type" value="Genomic_DNA"/>
</dbReference>
<evidence type="ECO:0000256" key="1">
    <source>
        <dbReference type="SAM" id="MobiDB-lite"/>
    </source>
</evidence>
<sequence>MKGYPADSSTLIVGIPAVDINTIIVRYDAVEYEEVTLDKNYLALLGTSFLFDLEDVRVQQALHIIRPVHQDDPILLNIRHTILNDIDIFTATLNNAIFASCHTLNWSQLPLPTNVSDKHDISIITLNPENEEALIIKDHSGDWGIIKFSKELFTATLETTATDKNYQFTLYRFMPDGRVVEEIVYIDWDDDRWLIGSSNFVIDMNTWAISVKRVELTTSLQYICLGSALISRFDTLFTEIFGKQEETDLTATNGDHDDNDLLANDVRKINLNGPTDTNNTKRVSATRKPHMAMNNV</sequence>
<dbReference type="AlphaFoldDB" id="A0A820H657"/>
<accession>A0A820H657</accession>
<reference evidence="2" key="1">
    <citation type="submission" date="2021-02" db="EMBL/GenBank/DDBJ databases">
        <authorList>
            <person name="Nowell W R."/>
        </authorList>
    </citation>
    <scope>NUCLEOTIDE SEQUENCE</scope>
</reference>